<protein>
    <submittedName>
        <fullName evidence="3">NAD(P)H dehydrogenase (Quinone)</fullName>
    </submittedName>
</protein>
<comment type="similarity">
    <text evidence="1">Belongs to the WrbA family.</text>
</comment>
<proteinExistence type="inferred from homology"/>
<accession>A0A2P8DN61</accession>
<dbReference type="GO" id="GO:0003955">
    <property type="term" value="F:NAD(P)H dehydrogenase (quinone) activity"/>
    <property type="evidence" value="ECO:0007669"/>
    <property type="project" value="InterPro"/>
</dbReference>
<dbReference type="EMBL" id="PYGE01000019">
    <property type="protein sequence ID" value="PSK98661.1"/>
    <property type="molecule type" value="Genomic_DNA"/>
</dbReference>
<dbReference type="AlphaFoldDB" id="A0A2P8DN61"/>
<dbReference type="Proteomes" id="UP000243528">
    <property type="component" value="Unassembled WGS sequence"/>
</dbReference>
<dbReference type="GO" id="GO:0016020">
    <property type="term" value="C:membrane"/>
    <property type="evidence" value="ECO:0007669"/>
    <property type="project" value="TreeGrafter"/>
</dbReference>
<dbReference type="PROSITE" id="PS50902">
    <property type="entry name" value="FLAVODOXIN_LIKE"/>
    <property type="match status" value="1"/>
</dbReference>
<gene>
    <name evidence="3" type="ORF">CLV30_11944</name>
</gene>
<dbReference type="NCBIfam" id="NF002999">
    <property type="entry name" value="PRK03767.1"/>
    <property type="match status" value="1"/>
</dbReference>
<dbReference type="GO" id="GO:0010181">
    <property type="term" value="F:FMN binding"/>
    <property type="evidence" value="ECO:0007669"/>
    <property type="project" value="InterPro"/>
</dbReference>
<dbReference type="PANTHER" id="PTHR30546">
    <property type="entry name" value="FLAVODOXIN-RELATED PROTEIN WRBA-RELATED"/>
    <property type="match status" value="1"/>
</dbReference>
<evidence type="ECO:0000259" key="2">
    <source>
        <dbReference type="PROSITE" id="PS50902"/>
    </source>
</evidence>
<dbReference type="NCBIfam" id="TIGR01755">
    <property type="entry name" value="flav_wrbA"/>
    <property type="match status" value="1"/>
</dbReference>
<organism evidence="3 4">
    <name type="scientific">Haloactinopolyspora alba</name>
    <dbReference type="NCBI Taxonomy" id="648780"/>
    <lineage>
        <taxon>Bacteria</taxon>
        <taxon>Bacillati</taxon>
        <taxon>Actinomycetota</taxon>
        <taxon>Actinomycetes</taxon>
        <taxon>Jiangellales</taxon>
        <taxon>Jiangellaceae</taxon>
        <taxon>Haloactinopolyspora</taxon>
    </lineage>
</organism>
<feature type="domain" description="Flavodoxin-like" evidence="2">
    <location>
        <begin position="7"/>
        <end position="192"/>
    </location>
</feature>
<evidence type="ECO:0000313" key="4">
    <source>
        <dbReference type="Proteomes" id="UP000243528"/>
    </source>
</evidence>
<name>A0A2P8DN61_9ACTN</name>
<dbReference type="InterPro" id="IPR010089">
    <property type="entry name" value="Flavoprotein_WrbA-like"/>
</dbReference>
<comment type="caution">
    <text evidence="3">The sequence shown here is derived from an EMBL/GenBank/DDBJ whole genome shotgun (WGS) entry which is preliminary data.</text>
</comment>
<evidence type="ECO:0000313" key="3">
    <source>
        <dbReference type="EMBL" id="PSK98661.1"/>
    </source>
</evidence>
<dbReference type="PANTHER" id="PTHR30546:SF23">
    <property type="entry name" value="FLAVOPROTEIN-LIKE PROTEIN YCP4-RELATED"/>
    <property type="match status" value="1"/>
</dbReference>
<dbReference type="InterPro" id="IPR005025">
    <property type="entry name" value="FMN_Rdtase-like_dom"/>
</dbReference>
<sequence>MSEQPNVAVIYYSSTGTVHQLAESVATGAAEAGATVRLLRVAELVPKEVVASNQPWSDHAAATEHIPEATHDDVAWADAIVFGSPTRFGNVSSQLKQFVDSLGGMWAQGALADKVYSGFTSTSTLHGGQESTLLALYNSVHHFGGVVVSPGYTDPIKMVDGNPYGTSHVSGNGDIPVDETARTSAAYQGKRVVTLARALKAGLAGAA</sequence>
<dbReference type="OrthoDB" id="9801479at2"/>
<dbReference type="InterPro" id="IPR008254">
    <property type="entry name" value="Flavodoxin/NO_synth"/>
</dbReference>
<reference evidence="3 4" key="1">
    <citation type="submission" date="2018-03" db="EMBL/GenBank/DDBJ databases">
        <title>Genomic Encyclopedia of Archaeal and Bacterial Type Strains, Phase II (KMG-II): from individual species to whole genera.</title>
        <authorList>
            <person name="Goeker M."/>
        </authorList>
    </citation>
    <scope>NUCLEOTIDE SEQUENCE [LARGE SCALE GENOMIC DNA]</scope>
    <source>
        <strain evidence="3 4">DSM 45211</strain>
    </source>
</reference>
<dbReference type="SUPFAM" id="SSF52218">
    <property type="entry name" value="Flavoproteins"/>
    <property type="match status" value="1"/>
</dbReference>
<dbReference type="Pfam" id="PF03358">
    <property type="entry name" value="FMN_red"/>
    <property type="match status" value="1"/>
</dbReference>
<dbReference type="InterPro" id="IPR029039">
    <property type="entry name" value="Flavoprotein-like_sf"/>
</dbReference>
<dbReference type="RefSeq" id="WP_106539146.1">
    <property type="nucleotide sequence ID" value="NZ_PYGE01000019.1"/>
</dbReference>
<keyword evidence="4" id="KW-1185">Reference proteome</keyword>
<evidence type="ECO:0000256" key="1">
    <source>
        <dbReference type="ARBA" id="ARBA00006961"/>
    </source>
</evidence>
<dbReference type="Gene3D" id="3.40.50.360">
    <property type="match status" value="1"/>
</dbReference>
<dbReference type="FunFam" id="3.40.50.360:FF:000001">
    <property type="entry name" value="NAD(P)H dehydrogenase (Quinone) FQR1-like"/>
    <property type="match status" value="1"/>
</dbReference>